<reference evidence="4 5" key="1">
    <citation type="submission" date="2016-10" db="EMBL/GenBank/DDBJ databases">
        <authorList>
            <person name="de Groot N.N."/>
        </authorList>
    </citation>
    <scope>NUCLEOTIDE SEQUENCE [LARGE SCALE GENOMIC DNA]</scope>
    <source>
        <strain evidence="4 5">DSM 23413</strain>
    </source>
</reference>
<dbReference type="InterPro" id="IPR029063">
    <property type="entry name" value="SAM-dependent_MTases_sf"/>
</dbReference>
<sequence>MRARQGPICRTSRRGGDCVFPMQPVAGGAGMWQKRFDPKERESAAMTDFATRRRVMVDTQIRPSDVTKFPIIEAMLEVPRELFVPDARREAAYADECVDLGGGRELLPPRTLAKMLDALSIGPDDLVLDVGCGLGYSTAVIARMAQAVVGVEQDEAMAAEAEPLLAEIGADNAIVHAGPLAEGAAEHGPYDVIVIEGGVERVPDALIDQLKEGGRIAAIFMDGALGTVKTGLKVGGAVSWRFEFNASARVLPGFEREHEFAL</sequence>
<keyword evidence="4" id="KW-0808">Transferase</keyword>
<comment type="similarity">
    <text evidence="1">Belongs to the methyltransferase superfamily. L-isoaspartyl/D-aspartyl protein methyltransferase family.</text>
</comment>
<dbReference type="Pfam" id="PF01135">
    <property type="entry name" value="PCMT"/>
    <property type="match status" value="1"/>
</dbReference>
<dbReference type="GO" id="GO:0004719">
    <property type="term" value="F:protein-L-isoaspartate (D-aspartate) O-methyltransferase activity"/>
    <property type="evidence" value="ECO:0007669"/>
    <property type="project" value="InterPro"/>
</dbReference>
<evidence type="ECO:0000256" key="3">
    <source>
        <dbReference type="ARBA" id="ARBA00030757"/>
    </source>
</evidence>
<dbReference type="AlphaFoldDB" id="A0A1H5W4Q7"/>
<proteinExistence type="inferred from homology"/>
<evidence type="ECO:0000256" key="2">
    <source>
        <dbReference type="ARBA" id="ARBA00013346"/>
    </source>
</evidence>
<dbReference type="Proteomes" id="UP000236742">
    <property type="component" value="Unassembled WGS sequence"/>
</dbReference>
<dbReference type="Gene3D" id="3.40.50.150">
    <property type="entry name" value="Vaccinia Virus protein VP39"/>
    <property type="match status" value="1"/>
</dbReference>
<dbReference type="SUPFAM" id="SSF53335">
    <property type="entry name" value="S-adenosyl-L-methionine-dependent methyltransferases"/>
    <property type="match status" value="1"/>
</dbReference>
<evidence type="ECO:0000256" key="1">
    <source>
        <dbReference type="ARBA" id="ARBA00005369"/>
    </source>
</evidence>
<protein>
    <recommendedName>
        <fullName evidence="2">Protein-L-isoaspartate O-methyltransferase</fullName>
    </recommendedName>
    <alternativeName>
        <fullName evidence="3">Protein L-isoaspartyl methyltransferase</fullName>
    </alternativeName>
</protein>
<dbReference type="EMBL" id="FNVD01000007">
    <property type="protein sequence ID" value="SEF94489.1"/>
    <property type="molecule type" value="Genomic_DNA"/>
</dbReference>
<name>A0A1H5W4Q7_9RHOB</name>
<evidence type="ECO:0000313" key="4">
    <source>
        <dbReference type="EMBL" id="SEF94489.1"/>
    </source>
</evidence>
<dbReference type="PANTHER" id="PTHR11579">
    <property type="entry name" value="PROTEIN-L-ISOASPARTATE O-METHYLTRANSFERASE"/>
    <property type="match status" value="1"/>
</dbReference>
<accession>A0A1H5W4Q7</accession>
<organism evidence="4 5">
    <name type="scientific">Jhaorihella thermophila</name>
    <dbReference type="NCBI Taxonomy" id="488547"/>
    <lineage>
        <taxon>Bacteria</taxon>
        <taxon>Pseudomonadati</taxon>
        <taxon>Pseudomonadota</taxon>
        <taxon>Alphaproteobacteria</taxon>
        <taxon>Rhodobacterales</taxon>
        <taxon>Paracoccaceae</taxon>
        <taxon>Jhaorihella</taxon>
    </lineage>
</organism>
<gene>
    <name evidence="4" type="ORF">SAMN05421751_107111</name>
</gene>
<dbReference type="CDD" id="cd02440">
    <property type="entry name" value="AdoMet_MTases"/>
    <property type="match status" value="1"/>
</dbReference>
<dbReference type="InterPro" id="IPR000682">
    <property type="entry name" value="PCMT"/>
</dbReference>
<dbReference type="GO" id="GO:0032259">
    <property type="term" value="P:methylation"/>
    <property type="evidence" value="ECO:0007669"/>
    <property type="project" value="UniProtKB-KW"/>
</dbReference>
<dbReference type="GO" id="GO:0005737">
    <property type="term" value="C:cytoplasm"/>
    <property type="evidence" value="ECO:0007669"/>
    <property type="project" value="TreeGrafter"/>
</dbReference>
<keyword evidence="4" id="KW-0489">Methyltransferase</keyword>
<dbReference type="PANTHER" id="PTHR11579:SF18">
    <property type="entry name" value="PROTEIN-L-ISOASPARTATE O-METHYLTRANSFERASE"/>
    <property type="match status" value="1"/>
</dbReference>
<keyword evidence="5" id="KW-1185">Reference proteome</keyword>
<evidence type="ECO:0000313" key="5">
    <source>
        <dbReference type="Proteomes" id="UP000236742"/>
    </source>
</evidence>